<keyword evidence="4" id="KW-1185">Reference proteome</keyword>
<dbReference type="EMBL" id="JACHIA010000015">
    <property type="protein sequence ID" value="MBB6072419.1"/>
    <property type="molecule type" value="Genomic_DNA"/>
</dbReference>
<feature type="transmembrane region" description="Helical" evidence="2">
    <location>
        <begin position="43"/>
        <end position="62"/>
    </location>
</feature>
<comment type="caution">
    <text evidence="3">The sequence shown here is derived from an EMBL/GenBank/DDBJ whole genome shotgun (WGS) entry which is preliminary data.</text>
</comment>
<keyword evidence="2" id="KW-0472">Membrane</keyword>
<protein>
    <submittedName>
        <fullName evidence="3">Uncharacterized protein</fullName>
    </submittedName>
</protein>
<name>A0A841H3M2_9BACT</name>
<keyword evidence="2" id="KW-0812">Transmembrane</keyword>
<dbReference type="RefSeq" id="WP_170038363.1">
    <property type="nucleotide sequence ID" value="NZ_JABDTL010000002.1"/>
</dbReference>
<dbReference type="Proteomes" id="UP000582837">
    <property type="component" value="Unassembled WGS sequence"/>
</dbReference>
<sequence length="110" mass="12640">MRPTFRWFTFSIGFGLLPFGSAVLLAALTSSRATFVMTLGENLLVLGYGCIVFMGFVSVMLLREIIRDERERARLRRERQVRRQQAIGSRPRHRVARRGWGALSQDRRAA</sequence>
<reference evidence="3 4" key="1">
    <citation type="submission" date="2020-08" db="EMBL/GenBank/DDBJ databases">
        <title>Genomic Encyclopedia of Type Strains, Phase IV (KMG-IV): sequencing the most valuable type-strain genomes for metagenomic binning, comparative biology and taxonomic classification.</title>
        <authorList>
            <person name="Goeker M."/>
        </authorList>
    </citation>
    <scope>NUCLEOTIDE SEQUENCE [LARGE SCALE GENOMIC DNA]</scope>
    <source>
        <strain evidence="3 4">DSM 29007</strain>
    </source>
</reference>
<accession>A0A841H3M2</accession>
<organism evidence="3 4">
    <name type="scientific">Longimicrobium terrae</name>
    <dbReference type="NCBI Taxonomy" id="1639882"/>
    <lineage>
        <taxon>Bacteria</taxon>
        <taxon>Pseudomonadati</taxon>
        <taxon>Gemmatimonadota</taxon>
        <taxon>Longimicrobiia</taxon>
        <taxon>Longimicrobiales</taxon>
        <taxon>Longimicrobiaceae</taxon>
        <taxon>Longimicrobium</taxon>
    </lineage>
</organism>
<keyword evidence="2" id="KW-1133">Transmembrane helix</keyword>
<feature type="region of interest" description="Disordered" evidence="1">
    <location>
        <begin position="84"/>
        <end position="110"/>
    </location>
</feature>
<evidence type="ECO:0000256" key="1">
    <source>
        <dbReference type="SAM" id="MobiDB-lite"/>
    </source>
</evidence>
<dbReference type="AlphaFoldDB" id="A0A841H3M2"/>
<evidence type="ECO:0000313" key="4">
    <source>
        <dbReference type="Proteomes" id="UP000582837"/>
    </source>
</evidence>
<evidence type="ECO:0000313" key="3">
    <source>
        <dbReference type="EMBL" id="MBB6072419.1"/>
    </source>
</evidence>
<proteinExistence type="predicted"/>
<gene>
    <name evidence="3" type="ORF">HNQ61_004081</name>
</gene>
<evidence type="ECO:0000256" key="2">
    <source>
        <dbReference type="SAM" id="Phobius"/>
    </source>
</evidence>